<name>A0A5Q0THS0_9VIBR</name>
<proteinExistence type="predicted"/>
<dbReference type="EMBL" id="CP045700">
    <property type="protein sequence ID" value="QGA66712.1"/>
    <property type="molecule type" value="Genomic_DNA"/>
</dbReference>
<dbReference type="InterPro" id="IPR009331">
    <property type="entry name" value="Oligogalacturonate-sp_porin"/>
</dbReference>
<accession>A0A5Q0THS0</accession>
<dbReference type="PANTHER" id="PTHR38105:SF5">
    <property type="entry name" value="OUTER MEMBRANE PROTEIN"/>
    <property type="match status" value="1"/>
</dbReference>
<dbReference type="PANTHER" id="PTHR38105">
    <property type="entry name" value="OUTER MEMBRANE PROTEIN-RELATED-RELATED"/>
    <property type="match status" value="1"/>
</dbReference>
<feature type="chain" id="PRO_5024381888" evidence="2">
    <location>
        <begin position="26"/>
        <end position="239"/>
    </location>
</feature>
<evidence type="ECO:0000256" key="2">
    <source>
        <dbReference type="SAM" id="SignalP"/>
    </source>
</evidence>
<organism evidence="3 4">
    <name type="scientific">Vibrio algicola</name>
    <dbReference type="NCBI Taxonomy" id="2662262"/>
    <lineage>
        <taxon>Bacteria</taxon>
        <taxon>Pseudomonadati</taxon>
        <taxon>Pseudomonadota</taxon>
        <taxon>Gammaproteobacteria</taxon>
        <taxon>Vibrionales</taxon>
        <taxon>Vibrionaceae</taxon>
        <taxon>Vibrio</taxon>
    </lineage>
</organism>
<dbReference type="Gene3D" id="2.40.160.40">
    <property type="entry name" value="monomeric porin ompg"/>
    <property type="match status" value="1"/>
</dbReference>
<reference evidence="3 4" key="1">
    <citation type="submission" date="2019-10" db="EMBL/GenBank/DDBJ databases">
        <title>Vibrio sp. nov., isolated from Coralline algae surface.</title>
        <authorList>
            <person name="Geng Y."/>
            <person name="Zhang X."/>
        </authorList>
    </citation>
    <scope>NUCLEOTIDE SEQUENCE [LARGE SCALE GENOMIC DNA]</scope>
    <source>
        <strain evidence="3 4">SM1977</strain>
    </source>
</reference>
<dbReference type="GO" id="GO:0009279">
    <property type="term" value="C:cell outer membrane"/>
    <property type="evidence" value="ECO:0007669"/>
    <property type="project" value="TreeGrafter"/>
</dbReference>
<dbReference type="InterPro" id="IPR053713">
    <property type="entry name" value="Bact_OM_Channel_sf"/>
</dbReference>
<dbReference type="GO" id="GO:0015288">
    <property type="term" value="F:porin activity"/>
    <property type="evidence" value="ECO:0007669"/>
    <property type="project" value="TreeGrafter"/>
</dbReference>
<keyword evidence="4" id="KW-1185">Reference proteome</keyword>
<dbReference type="Proteomes" id="UP000348942">
    <property type="component" value="Chromosome 2"/>
</dbReference>
<gene>
    <name evidence="3" type="ORF">GFB47_15065</name>
</gene>
<dbReference type="AlphaFoldDB" id="A0A5Q0THS0"/>
<evidence type="ECO:0000313" key="4">
    <source>
        <dbReference type="Proteomes" id="UP000348942"/>
    </source>
</evidence>
<evidence type="ECO:0000256" key="1">
    <source>
        <dbReference type="ARBA" id="ARBA00022729"/>
    </source>
</evidence>
<sequence>MLKLKKVVLITSAVLLASTAVTATAASLDYRHEYKFGNNQNADRIKIGGSTKTETGQHNYSVEMKFSGKEGNYGYNDMERGDSEFLYSYKYNIDEHWYVEPGMPITFGDESVTYKPQVRVGYKFDNGIVTKLRYRHEFRDYTESKNNGDTYQKSKITYNLDYTWNNMIQLGFEANYEIAHEGDDWKLWDDSNKGYDYDLKIGYKNDSNWRPYVQFGNVGVSSKTDQRQLRSRVGITYSF</sequence>
<dbReference type="RefSeq" id="WP_153448845.1">
    <property type="nucleotide sequence ID" value="NZ_CP045700.1"/>
</dbReference>
<dbReference type="GO" id="GO:0015772">
    <property type="term" value="P:oligosaccharide transport"/>
    <property type="evidence" value="ECO:0007669"/>
    <property type="project" value="TreeGrafter"/>
</dbReference>
<dbReference type="Pfam" id="PF06178">
    <property type="entry name" value="KdgM"/>
    <property type="match status" value="1"/>
</dbReference>
<keyword evidence="1 2" id="KW-0732">Signal</keyword>
<evidence type="ECO:0000313" key="3">
    <source>
        <dbReference type="EMBL" id="QGA66712.1"/>
    </source>
</evidence>
<protein>
    <submittedName>
        <fullName evidence="3">Porin</fullName>
    </submittedName>
</protein>
<feature type="signal peptide" evidence="2">
    <location>
        <begin position="1"/>
        <end position="25"/>
    </location>
</feature>